<gene>
    <name evidence="1" type="ORF">UFOVP740_1</name>
</gene>
<dbReference type="PANTHER" id="PTHR41287">
    <property type="match status" value="1"/>
</dbReference>
<name>A0A6J7X5A5_9CAUD</name>
<evidence type="ECO:0000313" key="1">
    <source>
        <dbReference type="EMBL" id="CAB5224753.1"/>
    </source>
</evidence>
<proteinExistence type="predicted"/>
<accession>A0A6J7X5A5</accession>
<sequence length="497" mass="54696">REKAINDFLYANQMPPSPIHHFVATSPNQPELAITGHDQPRLETIIPDHAGSLAGLVGDMAQKVLGVTLMPWQLHALEGMLAVDADNKFVHRSSLVSVARQNGKTTIIQALILFWLVEMPKIRGGKQTVVSGAHRLDLACLLFDDLAPILEEYYGAKIVKSYGRYQATMPDGSKWWVKALKPNQGHGMSIDLVIVDELFDVNPDSVEGGLLPAQRARKNPLACFFSTAGTEESVLFQRWREAGIRAIDKGEPSTMYMAEWSPDPSLDPLHPASWAWGNPALGHTLDMDTIRQESTNPDRASFLRASLNLWVSVVRGWIEPGRWPSLEYTGDIPSGGVVAIESSLDDSRYSATRCVNLSDGRVLVTVAFIAESITELWDNVQELAKDPTIRFALSPTVDATCPSNIERRRVVVGYAELGRFTPLAKNMIAEARLLHTGEKLLAEHVQRAVAVRTDNTIVLSSKRSPGPIELARTMVWGIGMCARPAHTGKPMLVAVNH</sequence>
<dbReference type="InterPro" id="IPR027417">
    <property type="entry name" value="P-loop_NTPase"/>
</dbReference>
<organism evidence="1">
    <name type="scientific">uncultured Caudovirales phage</name>
    <dbReference type="NCBI Taxonomy" id="2100421"/>
    <lineage>
        <taxon>Viruses</taxon>
        <taxon>Duplodnaviria</taxon>
        <taxon>Heunggongvirae</taxon>
        <taxon>Uroviricota</taxon>
        <taxon>Caudoviricetes</taxon>
        <taxon>Peduoviridae</taxon>
        <taxon>Maltschvirus</taxon>
        <taxon>Maltschvirus maltsch</taxon>
    </lineage>
</organism>
<feature type="non-terminal residue" evidence="1">
    <location>
        <position position="1"/>
    </location>
</feature>
<reference evidence="1" key="1">
    <citation type="submission" date="2020-05" db="EMBL/GenBank/DDBJ databases">
        <authorList>
            <person name="Chiriac C."/>
            <person name="Salcher M."/>
            <person name="Ghai R."/>
            <person name="Kavagutti S V."/>
        </authorList>
    </citation>
    <scope>NUCLEOTIDE SEQUENCE</scope>
</reference>
<dbReference type="EMBL" id="LR798337">
    <property type="protein sequence ID" value="CAB5224753.1"/>
    <property type="molecule type" value="Genomic_DNA"/>
</dbReference>
<dbReference type="InterPro" id="IPR005021">
    <property type="entry name" value="Terminase_largesu-like"/>
</dbReference>
<dbReference type="Gene3D" id="3.40.50.300">
    <property type="entry name" value="P-loop containing nucleotide triphosphate hydrolases"/>
    <property type="match status" value="1"/>
</dbReference>
<dbReference type="PANTHER" id="PTHR41287:SF1">
    <property type="entry name" value="PROTEIN YMFN"/>
    <property type="match status" value="1"/>
</dbReference>
<protein>
    <submittedName>
        <fullName evidence="1">COG4626 Phage terminase-like protein, large subunit</fullName>
    </submittedName>
</protein>